<keyword evidence="1" id="KW-1133">Transmembrane helix</keyword>
<keyword evidence="1" id="KW-0812">Transmembrane</keyword>
<feature type="transmembrane region" description="Helical" evidence="1">
    <location>
        <begin position="25"/>
        <end position="48"/>
    </location>
</feature>
<proteinExistence type="predicted"/>
<accession>A0A4P9YS73</accession>
<evidence type="ECO:0000313" key="3">
    <source>
        <dbReference type="Proteomes" id="UP000278143"/>
    </source>
</evidence>
<dbReference type="Proteomes" id="UP000278143">
    <property type="component" value="Unassembled WGS sequence"/>
</dbReference>
<evidence type="ECO:0000256" key="1">
    <source>
        <dbReference type="SAM" id="Phobius"/>
    </source>
</evidence>
<dbReference type="EMBL" id="KZ992408">
    <property type="protein sequence ID" value="RKP22212.1"/>
    <property type="molecule type" value="Genomic_DNA"/>
</dbReference>
<keyword evidence="3" id="KW-1185">Reference proteome</keyword>
<protein>
    <recommendedName>
        <fullName evidence="4">Transmembrane protein 242</fullName>
    </recommendedName>
</protein>
<organism evidence="2 3">
    <name type="scientific">Syncephalis pseudoplumigaleata</name>
    <dbReference type="NCBI Taxonomy" id="1712513"/>
    <lineage>
        <taxon>Eukaryota</taxon>
        <taxon>Fungi</taxon>
        <taxon>Fungi incertae sedis</taxon>
        <taxon>Zoopagomycota</taxon>
        <taxon>Zoopagomycotina</taxon>
        <taxon>Zoopagomycetes</taxon>
        <taxon>Zoopagales</taxon>
        <taxon>Piptocephalidaceae</taxon>
        <taxon>Syncephalis</taxon>
    </lineage>
</organism>
<keyword evidence="1" id="KW-0472">Membrane</keyword>
<dbReference type="OrthoDB" id="2378895at2759"/>
<sequence length="118" mass="13005">MAGSIAANGELEPYSFEARQAGRWLAIKALLAGSALCLTVSSVVAWGVGRALGVHNLKEFSELCRERVPQHAAPFRRLVYRGVDEAEANAIPLESMADIARQIQIEWERKQERDNAAE</sequence>
<reference evidence="3" key="1">
    <citation type="journal article" date="2018" name="Nat. Microbiol.">
        <title>Leveraging single-cell genomics to expand the fungal tree of life.</title>
        <authorList>
            <person name="Ahrendt S.R."/>
            <person name="Quandt C.A."/>
            <person name="Ciobanu D."/>
            <person name="Clum A."/>
            <person name="Salamov A."/>
            <person name="Andreopoulos B."/>
            <person name="Cheng J.F."/>
            <person name="Woyke T."/>
            <person name="Pelin A."/>
            <person name="Henrissat B."/>
            <person name="Reynolds N.K."/>
            <person name="Benny G.L."/>
            <person name="Smith M.E."/>
            <person name="James T.Y."/>
            <person name="Grigoriev I.V."/>
        </authorList>
    </citation>
    <scope>NUCLEOTIDE SEQUENCE [LARGE SCALE GENOMIC DNA]</scope>
    <source>
        <strain evidence="3">Benny S71-1</strain>
    </source>
</reference>
<evidence type="ECO:0000313" key="2">
    <source>
        <dbReference type="EMBL" id="RKP22212.1"/>
    </source>
</evidence>
<name>A0A4P9YS73_9FUNG</name>
<gene>
    <name evidence="2" type="ORF">SYNPS1DRAFT_26146</name>
</gene>
<evidence type="ECO:0008006" key="4">
    <source>
        <dbReference type="Google" id="ProtNLM"/>
    </source>
</evidence>
<dbReference type="AlphaFoldDB" id="A0A4P9YS73"/>